<gene>
    <name evidence="3" type="primary">ureD</name>
    <name evidence="4" type="ORF">H7F51_06535</name>
</gene>
<dbReference type="GO" id="GO:0016151">
    <property type="term" value="F:nickel cation binding"/>
    <property type="evidence" value="ECO:0007669"/>
    <property type="project" value="UniProtKB-UniRule"/>
</dbReference>
<comment type="subcellular location">
    <subcellularLocation>
        <location evidence="3">Cytoplasm</location>
    </subcellularLocation>
</comment>
<keyword evidence="5" id="KW-1185">Reference proteome</keyword>
<reference evidence="4 5" key="1">
    <citation type="submission" date="2020-08" db="EMBL/GenBank/DDBJ databases">
        <title>The genome sequence of type strain Novosphingobium flavum NBRC 111647.</title>
        <authorList>
            <person name="Liu Y."/>
        </authorList>
    </citation>
    <scope>NUCLEOTIDE SEQUENCE [LARGE SCALE GENOMIC DNA]</scope>
    <source>
        <strain evidence="4 5">NBRC 111647</strain>
    </source>
</reference>
<keyword evidence="2 3" id="KW-0143">Chaperone</keyword>
<organism evidence="4 5">
    <name type="scientific">Novosphingobium flavum</name>
    <dbReference type="NCBI Taxonomy" id="1778672"/>
    <lineage>
        <taxon>Bacteria</taxon>
        <taxon>Pseudomonadati</taxon>
        <taxon>Pseudomonadota</taxon>
        <taxon>Alphaproteobacteria</taxon>
        <taxon>Sphingomonadales</taxon>
        <taxon>Sphingomonadaceae</taxon>
        <taxon>Novosphingobium</taxon>
    </lineage>
</organism>
<sequence>MQQRASPLNAVPARNQRLSGHARLVFGAAGIRDLYQRAPCRFLFPVAAAGEFPLAVSLTTSGGLTGGDRVSLDIAVDPGARGSVTTQAAEKLYRVLPEEPDIRVETRIAVGDGGRCEWLGQEAILFDGTRLRRRLEADLVGDGALLAVETLVLGRSAMGETFSRGLVHDAWRIRRDGRLVWADGLHLGGDVAEIAARPFGLGGARAMATLVYAGPGAAGYLDLARELAPAPHGGASCLDGIVVLRWSMADAQALREQVMAATAALRAAAFGLAPRLPALWTC</sequence>
<dbReference type="AlphaFoldDB" id="A0A7X1FQX9"/>
<accession>A0A7X1FQX9</accession>
<comment type="subunit">
    <text evidence="3">UreD, UreF and UreG form a complex that acts as a GTP-hydrolysis-dependent molecular chaperone, activating the urease apoprotein by helping to assemble the nickel containing metallocenter of UreC. The UreE protein probably delivers the nickel.</text>
</comment>
<evidence type="ECO:0000256" key="2">
    <source>
        <dbReference type="ARBA" id="ARBA00023186"/>
    </source>
</evidence>
<keyword evidence="3" id="KW-0996">Nickel insertion</keyword>
<name>A0A7X1FQX9_9SPHN</name>
<evidence type="ECO:0000256" key="3">
    <source>
        <dbReference type="HAMAP-Rule" id="MF_01384"/>
    </source>
</evidence>
<evidence type="ECO:0000313" key="5">
    <source>
        <dbReference type="Proteomes" id="UP000566813"/>
    </source>
</evidence>
<dbReference type="PANTHER" id="PTHR33643:SF1">
    <property type="entry name" value="UREASE ACCESSORY PROTEIN D"/>
    <property type="match status" value="1"/>
</dbReference>
<dbReference type="Pfam" id="PF01774">
    <property type="entry name" value="UreD"/>
    <property type="match status" value="1"/>
</dbReference>
<keyword evidence="3" id="KW-0963">Cytoplasm</keyword>
<proteinExistence type="inferred from homology"/>
<dbReference type="HAMAP" id="MF_01384">
    <property type="entry name" value="UreD"/>
    <property type="match status" value="1"/>
</dbReference>
<comment type="caution">
    <text evidence="4">The sequence shown here is derived from an EMBL/GenBank/DDBJ whole genome shotgun (WGS) entry which is preliminary data.</text>
</comment>
<dbReference type="PANTHER" id="PTHR33643">
    <property type="entry name" value="UREASE ACCESSORY PROTEIN D"/>
    <property type="match status" value="1"/>
</dbReference>
<dbReference type="EMBL" id="JACLAW010000004">
    <property type="protein sequence ID" value="MBC2665169.1"/>
    <property type="molecule type" value="Genomic_DNA"/>
</dbReference>
<evidence type="ECO:0000313" key="4">
    <source>
        <dbReference type="EMBL" id="MBC2665169.1"/>
    </source>
</evidence>
<comment type="function">
    <text evidence="3">Required for maturation of urease via the functional incorporation of the urease nickel metallocenter.</text>
</comment>
<comment type="similarity">
    <text evidence="1 3">Belongs to the UreD family.</text>
</comment>
<protein>
    <recommendedName>
        <fullName evidence="3">Urease accessory protein UreD</fullName>
    </recommendedName>
</protein>
<dbReference type="GO" id="GO:0005737">
    <property type="term" value="C:cytoplasm"/>
    <property type="evidence" value="ECO:0007669"/>
    <property type="project" value="UniProtKB-SubCell"/>
</dbReference>
<dbReference type="Proteomes" id="UP000566813">
    <property type="component" value="Unassembled WGS sequence"/>
</dbReference>
<evidence type="ECO:0000256" key="1">
    <source>
        <dbReference type="ARBA" id="ARBA00007177"/>
    </source>
</evidence>
<dbReference type="InterPro" id="IPR002669">
    <property type="entry name" value="UreD"/>
</dbReference>